<dbReference type="Pfam" id="PF01476">
    <property type="entry name" value="LysM"/>
    <property type="match status" value="1"/>
</dbReference>
<evidence type="ECO:0000256" key="2">
    <source>
        <dbReference type="SAM" id="SignalP"/>
    </source>
</evidence>
<accession>A0A1D2QNK5</accession>
<dbReference type="CDD" id="cd00118">
    <property type="entry name" value="LysM"/>
    <property type="match status" value="1"/>
</dbReference>
<dbReference type="PROSITE" id="PS51782">
    <property type="entry name" value="LYSM"/>
    <property type="match status" value="1"/>
</dbReference>
<evidence type="ECO:0000313" key="5">
    <source>
        <dbReference type="Proteomes" id="UP000242502"/>
    </source>
</evidence>
<sequence length="370" mass="41564">MKKVVFNHLFLWCFSLGAVLPTYAEDALFREGHPKTYSVVKGDTLWGISERFLKDPWRWTEVWEANSRITNPHLIYPGDIIRLIVIDGQPRLTIERGNDRSTTTTTHSNTLTKTSSDKKTLKTVKLSPKIHPAPIKQRIDSIPLEKINSFLLGNRIVDKVTLLKAPHVIAGPEQRVILGTGDNLYARGDFSSSIRNYGIYRQGKSYIDPKTRKVLGIQAIYIGSASRRAFNKPVATFAISESIGEVRVGDRLLPKKERQIMSTFFPKPLDSKVEGMIMAIERGIQAGKFDIVAINLGHNVGLSQGHLLTINKRGERIRDRFAQKGTPKVIDLPNERSGLVLIFQTFEKMSLGIILEADKGISIRDLVRSP</sequence>
<gene>
    <name evidence="4" type="ORF">AB835_10350</name>
</gene>
<dbReference type="InterPro" id="IPR052196">
    <property type="entry name" value="Bact_Kbp"/>
</dbReference>
<reference evidence="4 5" key="1">
    <citation type="journal article" date="2016" name="Appl. Environ. Microbiol.">
        <title>Lack of Overt Genome Reduction in the Bryostatin-Producing Bryozoan Symbiont "Candidatus Endobugula sertula".</title>
        <authorList>
            <person name="Miller I.J."/>
            <person name="Vanee N."/>
            <person name="Fong S.S."/>
            <person name="Lim-Fong G.E."/>
            <person name="Kwan J.C."/>
        </authorList>
    </citation>
    <scope>NUCLEOTIDE SEQUENCE [LARGE SCALE GENOMIC DNA]</scope>
    <source>
        <strain evidence="4">AB1-4</strain>
    </source>
</reference>
<proteinExistence type="predicted"/>
<dbReference type="Gene3D" id="3.10.350.10">
    <property type="entry name" value="LysM domain"/>
    <property type="match status" value="1"/>
</dbReference>
<dbReference type="SUPFAM" id="SSF54106">
    <property type="entry name" value="LysM domain"/>
    <property type="match status" value="1"/>
</dbReference>
<comment type="caution">
    <text evidence="4">The sequence shown here is derived from an EMBL/GenBank/DDBJ whole genome shotgun (WGS) entry which is preliminary data.</text>
</comment>
<dbReference type="InterPro" id="IPR036779">
    <property type="entry name" value="LysM_dom_sf"/>
</dbReference>
<evidence type="ECO:0000256" key="1">
    <source>
        <dbReference type="SAM" id="MobiDB-lite"/>
    </source>
</evidence>
<feature type="domain" description="LysM" evidence="3">
    <location>
        <begin position="35"/>
        <end position="83"/>
    </location>
</feature>
<dbReference type="PANTHER" id="PTHR34700:SF4">
    <property type="entry name" value="PHAGE-LIKE ELEMENT PBSX PROTEIN XKDP"/>
    <property type="match status" value="1"/>
</dbReference>
<dbReference type="PANTHER" id="PTHR34700">
    <property type="entry name" value="POTASSIUM BINDING PROTEIN KBP"/>
    <property type="match status" value="1"/>
</dbReference>
<dbReference type="AlphaFoldDB" id="A0A1D2QNK5"/>
<dbReference type="Proteomes" id="UP000242502">
    <property type="component" value="Unassembled WGS sequence"/>
</dbReference>
<dbReference type="InterPro" id="IPR018392">
    <property type="entry name" value="LysM"/>
</dbReference>
<dbReference type="SMART" id="SM00257">
    <property type="entry name" value="LysM"/>
    <property type="match status" value="1"/>
</dbReference>
<protein>
    <recommendedName>
        <fullName evidence="3">LysM domain-containing protein</fullName>
    </recommendedName>
</protein>
<evidence type="ECO:0000259" key="3">
    <source>
        <dbReference type="PROSITE" id="PS51782"/>
    </source>
</evidence>
<keyword evidence="2" id="KW-0732">Signal</keyword>
<feature type="chain" id="PRO_5008906527" description="LysM domain-containing protein" evidence="2">
    <location>
        <begin position="25"/>
        <end position="370"/>
    </location>
</feature>
<evidence type="ECO:0000313" key="4">
    <source>
        <dbReference type="EMBL" id="ODS23169.1"/>
    </source>
</evidence>
<dbReference type="EMBL" id="MDLC01000037">
    <property type="protein sequence ID" value="ODS23169.1"/>
    <property type="molecule type" value="Genomic_DNA"/>
</dbReference>
<name>A0A1D2QNK5_9GAMM</name>
<organism evidence="4 5">
    <name type="scientific">Candidatus Endobugula sertula</name>
    <name type="common">Bugula neritina bacterial symbiont</name>
    <dbReference type="NCBI Taxonomy" id="62101"/>
    <lineage>
        <taxon>Bacteria</taxon>
        <taxon>Pseudomonadati</taxon>
        <taxon>Pseudomonadota</taxon>
        <taxon>Gammaproteobacteria</taxon>
        <taxon>Cellvibrionales</taxon>
        <taxon>Cellvibrionaceae</taxon>
        <taxon>Candidatus Endobugula</taxon>
    </lineage>
</organism>
<dbReference type="STRING" id="62101.AB835_10350"/>
<feature type="region of interest" description="Disordered" evidence="1">
    <location>
        <begin position="95"/>
        <end position="118"/>
    </location>
</feature>
<feature type="signal peptide" evidence="2">
    <location>
        <begin position="1"/>
        <end position="24"/>
    </location>
</feature>
<feature type="compositionally biased region" description="Low complexity" evidence="1">
    <location>
        <begin position="101"/>
        <end position="114"/>
    </location>
</feature>